<dbReference type="PANTHER" id="PTHR42770:SF16">
    <property type="entry name" value="AMINO ACID PERMEASE"/>
    <property type="match status" value="1"/>
</dbReference>
<reference evidence="7 8" key="1">
    <citation type="submission" date="2016-01" db="EMBL/GenBank/DDBJ databases">
        <authorList>
            <person name="Oliw E.H."/>
        </authorList>
    </citation>
    <scope>NUCLEOTIDE SEQUENCE [LARGE SCALE GENOMIC DNA]</scope>
    <source>
        <strain evidence="7">LMG 27134</strain>
    </source>
</reference>
<feature type="transmembrane region" description="Helical" evidence="5">
    <location>
        <begin position="480"/>
        <end position="502"/>
    </location>
</feature>
<sequence>MQVLKEPGKAAQSTSYTFVSASVSEGSRYRNALLKKASRNNVGALGVISIAVEIDHVPLLERCPVATDSFGYKQELKRTLTLVDLVVYGAVFMIPVAPFAIFGYVSDASAGMVALAYIVGMIAMYFTALSYKVLSEDFPIAGSAYAYAQRGIGDAAGFIAGWMLILDYLLCPALTYVVATAALSQLFPVLPRWTWIAVFLSIGTFTNYVGVQATATVNKFFMAVQVVVLAVFSACGLYALYHGVGAGHLTLKPLFQPGAFKVQLIFSAVSICALSFLGFDAISTLAEEVKGDSKKVVGNATIASLAVVGALFVLQTWIAADLANGMKFRSLDTAFYEVAELAGGKPLAAVTAWTTAIVFGVSCSIVAQGAIARLLFSMARDRKIPALLATVHPRFKTPHFSLLLVAAVSLAVAIGFLDHLDTLTSFVNFGALTGFMILHVTVILHFTARKRSHAFFKHLVSPIIGFVILAYVLYSMGSATWTLGLSWLAIGIAYYAILTKLLRRDSQLKI</sequence>
<evidence type="ECO:0000256" key="2">
    <source>
        <dbReference type="ARBA" id="ARBA00022692"/>
    </source>
</evidence>
<feature type="transmembrane region" description="Helical" evidence="5">
    <location>
        <begin position="350"/>
        <end position="376"/>
    </location>
</feature>
<feature type="transmembrane region" description="Helical" evidence="5">
    <location>
        <begin position="82"/>
        <end position="105"/>
    </location>
</feature>
<gene>
    <name evidence="7" type="ORF">AWB69_08920</name>
</gene>
<dbReference type="Gene3D" id="1.20.1740.10">
    <property type="entry name" value="Amino acid/polyamine transporter I"/>
    <property type="match status" value="1"/>
</dbReference>
<feature type="transmembrane region" description="Helical" evidence="5">
    <location>
        <begin position="264"/>
        <end position="285"/>
    </location>
</feature>
<proteinExistence type="predicted"/>
<feature type="transmembrane region" description="Helical" evidence="5">
    <location>
        <begin position="429"/>
        <end position="448"/>
    </location>
</feature>
<evidence type="ECO:0000313" key="8">
    <source>
        <dbReference type="Proteomes" id="UP000054683"/>
    </source>
</evidence>
<dbReference type="RefSeq" id="WP_231937440.1">
    <property type="nucleotide sequence ID" value="NZ_FCOK02000129.1"/>
</dbReference>
<keyword evidence="3 5" id="KW-1133">Transmembrane helix</keyword>
<feature type="transmembrane region" description="Helical" evidence="5">
    <location>
        <begin position="193"/>
        <end position="211"/>
    </location>
</feature>
<feature type="transmembrane region" description="Helical" evidence="5">
    <location>
        <begin position="455"/>
        <end position="474"/>
    </location>
</feature>
<dbReference type="Pfam" id="PF00324">
    <property type="entry name" value="AA_permease"/>
    <property type="match status" value="1"/>
</dbReference>
<dbReference type="PIRSF" id="PIRSF006060">
    <property type="entry name" value="AA_transporter"/>
    <property type="match status" value="1"/>
</dbReference>
<evidence type="ECO:0000256" key="1">
    <source>
        <dbReference type="ARBA" id="ARBA00004141"/>
    </source>
</evidence>
<dbReference type="PANTHER" id="PTHR42770">
    <property type="entry name" value="AMINO ACID TRANSPORTER-RELATED"/>
    <property type="match status" value="1"/>
</dbReference>
<keyword evidence="2 5" id="KW-0812">Transmembrane</keyword>
<evidence type="ECO:0000256" key="3">
    <source>
        <dbReference type="ARBA" id="ARBA00022989"/>
    </source>
</evidence>
<evidence type="ECO:0000259" key="6">
    <source>
        <dbReference type="Pfam" id="PF00324"/>
    </source>
</evidence>
<evidence type="ECO:0000313" key="7">
    <source>
        <dbReference type="EMBL" id="SAL73101.1"/>
    </source>
</evidence>
<dbReference type="InterPro" id="IPR050367">
    <property type="entry name" value="APC_superfamily"/>
</dbReference>
<comment type="subcellular location">
    <subcellularLocation>
        <location evidence="1">Membrane</location>
        <topology evidence="1">Multi-pass membrane protein</topology>
    </subcellularLocation>
</comment>
<organism evidence="7 8">
    <name type="scientific">Caballeronia udeis</name>
    <dbReference type="NCBI Taxonomy" id="1232866"/>
    <lineage>
        <taxon>Bacteria</taxon>
        <taxon>Pseudomonadati</taxon>
        <taxon>Pseudomonadota</taxon>
        <taxon>Betaproteobacteria</taxon>
        <taxon>Burkholderiales</taxon>
        <taxon>Burkholderiaceae</taxon>
        <taxon>Caballeronia</taxon>
    </lineage>
</organism>
<dbReference type="GO" id="GO:0055085">
    <property type="term" value="P:transmembrane transport"/>
    <property type="evidence" value="ECO:0007669"/>
    <property type="project" value="InterPro"/>
</dbReference>
<dbReference type="GO" id="GO:0016020">
    <property type="term" value="C:membrane"/>
    <property type="evidence" value="ECO:0007669"/>
    <property type="project" value="UniProtKB-SubCell"/>
</dbReference>
<feature type="transmembrane region" description="Helical" evidence="5">
    <location>
        <begin position="397"/>
        <end position="417"/>
    </location>
</feature>
<keyword evidence="4 5" id="KW-0472">Membrane</keyword>
<feature type="transmembrane region" description="Helical" evidence="5">
    <location>
        <begin position="155"/>
        <end position="181"/>
    </location>
</feature>
<evidence type="ECO:0000256" key="5">
    <source>
        <dbReference type="SAM" id="Phobius"/>
    </source>
</evidence>
<accession>A0A158JXJ3</accession>
<dbReference type="Proteomes" id="UP000054683">
    <property type="component" value="Unassembled WGS sequence"/>
</dbReference>
<feature type="transmembrane region" description="Helical" evidence="5">
    <location>
        <begin position="111"/>
        <end position="134"/>
    </location>
</feature>
<dbReference type="AlphaFoldDB" id="A0A158JXJ3"/>
<feature type="domain" description="Amino acid permease/ SLC12A" evidence="6">
    <location>
        <begin position="105"/>
        <end position="499"/>
    </location>
</feature>
<feature type="transmembrane region" description="Helical" evidence="5">
    <location>
        <begin position="297"/>
        <end position="320"/>
    </location>
</feature>
<evidence type="ECO:0000256" key="4">
    <source>
        <dbReference type="ARBA" id="ARBA00023136"/>
    </source>
</evidence>
<dbReference type="InterPro" id="IPR004841">
    <property type="entry name" value="AA-permease/SLC12A_dom"/>
</dbReference>
<name>A0A158JXJ3_9BURK</name>
<dbReference type="EMBL" id="FCOK02000129">
    <property type="protein sequence ID" value="SAL73101.1"/>
    <property type="molecule type" value="Genomic_DNA"/>
</dbReference>
<protein>
    <submittedName>
        <fullName evidence="7">Amino acid permease-associated protein</fullName>
    </submittedName>
</protein>
<feature type="transmembrane region" description="Helical" evidence="5">
    <location>
        <begin position="223"/>
        <end position="244"/>
    </location>
</feature>